<name>A0A7W8DHC2_9BACT</name>
<keyword evidence="5" id="KW-1185">Reference proteome</keyword>
<evidence type="ECO:0000259" key="3">
    <source>
        <dbReference type="PROSITE" id="PS50983"/>
    </source>
</evidence>
<accession>A0A7W8DHC2</accession>
<gene>
    <name evidence="4" type="ORF">HNR37_001456</name>
</gene>
<organism evidence="4 5">
    <name type="scientific">Desulfurispira natronophila</name>
    <dbReference type="NCBI Taxonomy" id="682562"/>
    <lineage>
        <taxon>Bacteria</taxon>
        <taxon>Pseudomonadati</taxon>
        <taxon>Chrysiogenota</taxon>
        <taxon>Chrysiogenia</taxon>
        <taxon>Chrysiogenales</taxon>
        <taxon>Chrysiogenaceae</taxon>
        <taxon>Desulfurispira</taxon>
    </lineage>
</organism>
<dbReference type="PROSITE" id="PS50983">
    <property type="entry name" value="FE_B12_PBP"/>
    <property type="match status" value="1"/>
</dbReference>
<dbReference type="RefSeq" id="WP_183732080.1">
    <property type="nucleotide sequence ID" value="NZ_JACHID010000008.1"/>
</dbReference>
<dbReference type="InterPro" id="IPR050902">
    <property type="entry name" value="ABC_Transporter_SBP"/>
</dbReference>
<proteinExistence type="predicted"/>
<feature type="domain" description="Fe/B12 periplasmic-binding" evidence="3">
    <location>
        <begin position="45"/>
        <end position="295"/>
    </location>
</feature>
<dbReference type="EMBL" id="JACHID010000008">
    <property type="protein sequence ID" value="MBB5022128.1"/>
    <property type="molecule type" value="Genomic_DNA"/>
</dbReference>
<keyword evidence="1 2" id="KW-0732">Signal</keyword>
<feature type="signal peptide" evidence="2">
    <location>
        <begin position="1"/>
        <end position="26"/>
    </location>
</feature>
<evidence type="ECO:0000256" key="1">
    <source>
        <dbReference type="ARBA" id="ARBA00022729"/>
    </source>
</evidence>
<dbReference type="SUPFAM" id="SSF53807">
    <property type="entry name" value="Helical backbone' metal receptor"/>
    <property type="match status" value="1"/>
</dbReference>
<dbReference type="Proteomes" id="UP000528322">
    <property type="component" value="Unassembled WGS sequence"/>
</dbReference>
<dbReference type="Gene3D" id="3.40.50.1980">
    <property type="entry name" value="Nitrogenase molybdenum iron protein domain"/>
    <property type="match status" value="2"/>
</dbReference>
<protein>
    <submittedName>
        <fullName evidence="4">Iron complex transport system substrate-binding protein</fullName>
    </submittedName>
</protein>
<evidence type="ECO:0000313" key="4">
    <source>
        <dbReference type="EMBL" id="MBB5022128.1"/>
    </source>
</evidence>
<comment type="caution">
    <text evidence="4">The sequence shown here is derived from an EMBL/GenBank/DDBJ whole genome shotgun (WGS) entry which is preliminary data.</text>
</comment>
<dbReference type="CDD" id="cd01144">
    <property type="entry name" value="BtuF"/>
    <property type="match status" value="1"/>
</dbReference>
<evidence type="ECO:0000313" key="5">
    <source>
        <dbReference type="Proteomes" id="UP000528322"/>
    </source>
</evidence>
<feature type="chain" id="PRO_5030915621" evidence="2">
    <location>
        <begin position="27"/>
        <end position="297"/>
    </location>
</feature>
<dbReference type="AlphaFoldDB" id="A0A7W8DHC2"/>
<reference evidence="4 5" key="1">
    <citation type="submission" date="2020-08" db="EMBL/GenBank/DDBJ databases">
        <title>Genomic Encyclopedia of Type Strains, Phase IV (KMG-IV): sequencing the most valuable type-strain genomes for metagenomic binning, comparative biology and taxonomic classification.</title>
        <authorList>
            <person name="Goeker M."/>
        </authorList>
    </citation>
    <scope>NUCLEOTIDE SEQUENCE [LARGE SCALE GENOMIC DNA]</scope>
    <source>
        <strain evidence="4 5">DSM 22071</strain>
    </source>
</reference>
<sequence>MNGYAVTIRALLVLLSFVTFHWSALAGQWTDETGRSVQLDNPPQRIVSLVPSVTETLFALGAQSRIVGVTDYCDYPAEARQKNQIGAYADPNLEAIVAARPDLVFASAEMNRPAFVERIERMGIAVYVINPRSLDEVVAMVRSIAHLIDEPSAGRALADAMQERIDAVQARAQERTHPKTLFTIMTSPLIVAGPGTLSDDLLRMAGGVNVVEAGPSRYPGWGVEGLLAVDPAVIVATPHTQDGSDKALEYFARWPQLQAVQQGRLVSIHSDLVHRAGPRLVDGLEALHDALHPREEE</sequence>
<dbReference type="PANTHER" id="PTHR30535:SF34">
    <property type="entry name" value="MOLYBDATE-BINDING PROTEIN MOLA"/>
    <property type="match status" value="1"/>
</dbReference>
<dbReference type="InterPro" id="IPR002491">
    <property type="entry name" value="ABC_transptr_periplasmic_BD"/>
</dbReference>
<dbReference type="Pfam" id="PF01497">
    <property type="entry name" value="Peripla_BP_2"/>
    <property type="match status" value="1"/>
</dbReference>
<evidence type="ECO:0000256" key="2">
    <source>
        <dbReference type="SAM" id="SignalP"/>
    </source>
</evidence>
<dbReference type="NCBIfam" id="NF038402">
    <property type="entry name" value="TroA_like"/>
    <property type="match status" value="1"/>
</dbReference>
<dbReference type="PANTHER" id="PTHR30535">
    <property type="entry name" value="VITAMIN B12-BINDING PROTEIN"/>
    <property type="match status" value="1"/>
</dbReference>
<dbReference type="InterPro" id="IPR054828">
    <property type="entry name" value="Vit_B12_bind_prot"/>
</dbReference>